<evidence type="ECO:0000256" key="1">
    <source>
        <dbReference type="ARBA" id="ARBA00022617"/>
    </source>
</evidence>
<dbReference type="SUPFAM" id="SSF50952">
    <property type="entry name" value="Soluble quinoprotein glucose dehydrogenase"/>
    <property type="match status" value="1"/>
</dbReference>
<dbReference type="InterPro" id="IPR055557">
    <property type="entry name" value="DUF7133"/>
</dbReference>
<dbReference type="GO" id="GO:0009055">
    <property type="term" value="F:electron transfer activity"/>
    <property type="evidence" value="ECO:0007669"/>
    <property type="project" value="InterPro"/>
</dbReference>
<comment type="caution">
    <text evidence="6">The sequence shown here is derived from an EMBL/GenBank/DDBJ whole genome shotgun (WGS) entry which is preliminary data.</text>
</comment>
<evidence type="ECO:0000256" key="3">
    <source>
        <dbReference type="ARBA" id="ARBA00023004"/>
    </source>
</evidence>
<dbReference type="Gene3D" id="1.25.10.10">
    <property type="entry name" value="Leucine-rich Repeat Variant"/>
    <property type="match status" value="1"/>
</dbReference>
<feature type="domain" description="Cytochrome c" evidence="5">
    <location>
        <begin position="824"/>
        <end position="957"/>
    </location>
</feature>
<gene>
    <name evidence="6" type="ORF">AHMF7616_00191</name>
</gene>
<name>A0A369Q9P9_9BACT</name>
<dbReference type="InterPro" id="IPR009056">
    <property type="entry name" value="Cyt_c-like_dom"/>
</dbReference>
<evidence type="ECO:0000313" key="7">
    <source>
        <dbReference type="Proteomes" id="UP000253919"/>
    </source>
</evidence>
<dbReference type="GO" id="GO:0046872">
    <property type="term" value="F:metal ion binding"/>
    <property type="evidence" value="ECO:0007669"/>
    <property type="project" value="UniProtKB-KW"/>
</dbReference>
<dbReference type="InterPro" id="IPR016024">
    <property type="entry name" value="ARM-type_fold"/>
</dbReference>
<dbReference type="PROSITE" id="PS51007">
    <property type="entry name" value="CYTC"/>
    <property type="match status" value="1"/>
</dbReference>
<dbReference type="Pfam" id="PF00034">
    <property type="entry name" value="Cytochrom_C"/>
    <property type="match status" value="1"/>
</dbReference>
<reference evidence="6 7" key="1">
    <citation type="submission" date="2018-04" db="EMBL/GenBank/DDBJ databases">
        <title>Adhaeribacter sp. HMF7616 genome sequencing and assembly.</title>
        <authorList>
            <person name="Kang H."/>
            <person name="Kang J."/>
            <person name="Cha I."/>
            <person name="Kim H."/>
            <person name="Joh K."/>
        </authorList>
    </citation>
    <scope>NUCLEOTIDE SEQUENCE [LARGE SCALE GENOMIC DNA]</scope>
    <source>
        <strain evidence="6 7">HMF7616</strain>
    </source>
</reference>
<evidence type="ECO:0000256" key="2">
    <source>
        <dbReference type="ARBA" id="ARBA00022723"/>
    </source>
</evidence>
<keyword evidence="3 4" id="KW-0408">Iron</keyword>
<dbReference type="SUPFAM" id="SSF48371">
    <property type="entry name" value="ARM repeat"/>
    <property type="match status" value="1"/>
</dbReference>
<dbReference type="RefSeq" id="WP_115371178.1">
    <property type="nucleotide sequence ID" value="NZ_QASA01000001.1"/>
</dbReference>
<dbReference type="Gene3D" id="1.10.760.10">
    <property type="entry name" value="Cytochrome c-like domain"/>
    <property type="match status" value="1"/>
</dbReference>
<dbReference type="PROSITE" id="PS51257">
    <property type="entry name" value="PROKAR_LIPOPROTEIN"/>
    <property type="match status" value="1"/>
</dbReference>
<evidence type="ECO:0000313" key="6">
    <source>
        <dbReference type="EMBL" id="RDC61611.1"/>
    </source>
</evidence>
<dbReference type="GO" id="GO:0008876">
    <property type="term" value="F:quinoprotein glucose dehydrogenase activity"/>
    <property type="evidence" value="ECO:0007669"/>
    <property type="project" value="UniProtKB-EC"/>
</dbReference>
<keyword evidence="6" id="KW-0560">Oxidoreductase</keyword>
<evidence type="ECO:0000259" key="5">
    <source>
        <dbReference type="PROSITE" id="PS51007"/>
    </source>
</evidence>
<accession>A0A369Q9P9</accession>
<dbReference type="NCBIfam" id="TIGR02603">
    <property type="entry name" value="CxxCH_TIGR02603"/>
    <property type="match status" value="1"/>
</dbReference>
<dbReference type="InterPro" id="IPR013428">
    <property type="entry name" value="Membrane-bound_put_N"/>
</dbReference>
<dbReference type="OrthoDB" id="9808161at2"/>
<keyword evidence="2 4" id="KW-0479">Metal-binding</keyword>
<keyword evidence="1 4" id="KW-0349">Heme</keyword>
<keyword evidence="7" id="KW-1185">Reference proteome</keyword>
<dbReference type="EMBL" id="QASA01000001">
    <property type="protein sequence ID" value="RDC61611.1"/>
    <property type="molecule type" value="Genomic_DNA"/>
</dbReference>
<dbReference type="Pfam" id="PF13646">
    <property type="entry name" value="HEAT_2"/>
    <property type="match status" value="1"/>
</dbReference>
<dbReference type="Proteomes" id="UP000253919">
    <property type="component" value="Unassembled WGS sequence"/>
</dbReference>
<dbReference type="InterPro" id="IPR011041">
    <property type="entry name" value="Quinoprot_gluc/sorb_DH_b-prop"/>
</dbReference>
<dbReference type="NCBIfam" id="TIGR02604">
    <property type="entry name" value="Piru_Ver_Nterm"/>
    <property type="match status" value="1"/>
</dbReference>
<evidence type="ECO:0000256" key="4">
    <source>
        <dbReference type="PROSITE-ProRule" id="PRU00433"/>
    </source>
</evidence>
<dbReference type="Gene3D" id="2.120.10.30">
    <property type="entry name" value="TolB, C-terminal domain"/>
    <property type="match status" value="1"/>
</dbReference>
<dbReference type="AlphaFoldDB" id="A0A369Q9P9"/>
<dbReference type="InterPro" id="IPR013427">
    <property type="entry name" value="Haem-bd_dom_put"/>
</dbReference>
<organism evidence="6 7">
    <name type="scientific">Adhaeribacter pallidiroseus</name>
    <dbReference type="NCBI Taxonomy" id="2072847"/>
    <lineage>
        <taxon>Bacteria</taxon>
        <taxon>Pseudomonadati</taxon>
        <taxon>Bacteroidota</taxon>
        <taxon>Cytophagia</taxon>
        <taxon>Cytophagales</taxon>
        <taxon>Hymenobacteraceae</taxon>
        <taxon>Adhaeribacter</taxon>
    </lineage>
</organism>
<sequence>MTIYRTTVYILFLAFLTIFSCKPGREQTEKIAPKQPALFVPEDLEATLWAESPQLYNPTNLDVDIKGRIWVTEAVNYRDFNNAKGHLQHPAGDRVMILEDTNQDGVADSSKVFVQDKDLRSPLGIAVLGNKIVVSCSPSVIIYTDENGDDKPDKKEIFLKGFGGLDHDHGLHAGLAGPDGKLYFITGNAGPHKVTDKNGQTIQAGSVYTGGTPYNEKNTPALKSSDGRIYTGGFAFRINPDGTGLEALAHNFRNSYEIGVDSYGNLWQNDNDDQVATCRTSWVMEGSNAGYFSTTGERTWQADRRPGQSIETAHWHQEDPGVLPVGDLYGSGSPTGIVLNEDDALGKKYRGLLLSADAGRNIIFGYYPQLKGAGYPLAGRSNFISSVETDNTDYRWYQIEENKAKWFRPSDVTMGTDGAIYVADFFDPVVGGHQMNDKQGYGRIYRITPKNKKLTPPVIDLSNTEGQVQALLNPAINVRNQGFELLKVQGEKALPRVKAILNSDNPYHRARAIWLLSQLRVSGIKEVTTLFRDEDPNIRITAFRALRQANPQKILDYAGQLARDKSPAVRREVILAVREVPLAKSEPILLTLIDGYDEQDRWYLNALGIALENKAEAFYPALLKHFSAQNPEDWPPPVANLVWELHPPSAVKALQERALSQKLSVKEREKSLVALAFTPTQAASDAVRQISQKGAADMVPLAQYWLQFRKTNDWQPYLKDWKTPADQLPEAHPELLVLRKKVADPKLSINQRQNAAMALVKSKAGKLYLVDLAANEALSDTIRQAVKEQMLQEEDRYMKPLIANYFTPSDSAAYPIKALNDLPADVAKGKKLMYGNCLVCHKMGNAGGEIGPVLTHINQKYDKPSLFQAIVHPEAGIAFGSEPYLISLKNGGIVYGLLLSEGPVVTVLDIYGRRYMMEASQVISKKQLKTSPMPSPKHLQLSQQDVADITAFLLQKDKSL</sequence>
<dbReference type="PANTHER" id="PTHR33546:SF1">
    <property type="entry name" value="LARGE, MULTIFUNCTIONAL SECRETED PROTEIN"/>
    <property type="match status" value="1"/>
</dbReference>
<dbReference type="GO" id="GO:0020037">
    <property type="term" value="F:heme binding"/>
    <property type="evidence" value="ECO:0007669"/>
    <property type="project" value="InterPro"/>
</dbReference>
<dbReference type="EC" id="1.1.5.2" evidence="6"/>
<dbReference type="InterPro" id="IPR011989">
    <property type="entry name" value="ARM-like"/>
</dbReference>
<protein>
    <submittedName>
        <fullName evidence="6">Quinoprotein glucose dehydrogenase (PQQ, quinone)</fullName>
        <ecNumber evidence="6">1.1.5.2</ecNumber>
    </submittedName>
</protein>
<proteinExistence type="predicted"/>
<dbReference type="InterPro" id="IPR011042">
    <property type="entry name" value="6-blade_b-propeller_TolB-like"/>
</dbReference>
<dbReference type="PANTHER" id="PTHR33546">
    <property type="entry name" value="LARGE, MULTIFUNCTIONAL SECRETED PROTEIN-RELATED"/>
    <property type="match status" value="1"/>
</dbReference>
<dbReference type="SUPFAM" id="SSF46626">
    <property type="entry name" value="Cytochrome c"/>
    <property type="match status" value="1"/>
</dbReference>
<dbReference type="InterPro" id="IPR036909">
    <property type="entry name" value="Cyt_c-like_dom_sf"/>
</dbReference>
<dbReference type="Pfam" id="PF23500">
    <property type="entry name" value="DUF7133"/>
    <property type="match status" value="2"/>
</dbReference>